<evidence type="ECO:0000313" key="2">
    <source>
        <dbReference type="Proteomes" id="UP001610563"/>
    </source>
</evidence>
<keyword evidence="2" id="KW-1185">Reference proteome</keyword>
<sequence>MQCHKVSVHRKCSTKNTSGMLSTRPSSFTNSVLTIGYAYPDNEDIPRTFYSSQDWDEIPLRVQQILGPHVLRDFQRRNFDLMYRGDRYRAEAKVHEIHEGLIEQLTDRMRQLIRLGGKIWGLPEQWKETLTSDTISEMLDETERAYRLLLIAKILELGGCVNTESDASIDRLEQILKSLGQE</sequence>
<proteinExistence type="predicted"/>
<comment type="caution">
    <text evidence="1">The sequence shown here is derived from an EMBL/GenBank/DDBJ whole genome shotgun (WGS) entry which is preliminary data.</text>
</comment>
<organism evidence="1 2">
    <name type="scientific">Aspergillus keveii</name>
    <dbReference type="NCBI Taxonomy" id="714993"/>
    <lineage>
        <taxon>Eukaryota</taxon>
        <taxon>Fungi</taxon>
        <taxon>Dikarya</taxon>
        <taxon>Ascomycota</taxon>
        <taxon>Pezizomycotina</taxon>
        <taxon>Eurotiomycetes</taxon>
        <taxon>Eurotiomycetidae</taxon>
        <taxon>Eurotiales</taxon>
        <taxon>Aspergillaceae</taxon>
        <taxon>Aspergillus</taxon>
        <taxon>Aspergillus subgen. Nidulantes</taxon>
    </lineage>
</organism>
<dbReference type="Proteomes" id="UP001610563">
    <property type="component" value="Unassembled WGS sequence"/>
</dbReference>
<reference evidence="1 2" key="1">
    <citation type="submission" date="2024-07" db="EMBL/GenBank/DDBJ databases">
        <title>Section-level genome sequencing and comparative genomics of Aspergillus sections Usti and Cavernicolus.</title>
        <authorList>
            <consortium name="Lawrence Berkeley National Laboratory"/>
            <person name="Nybo J.L."/>
            <person name="Vesth T.C."/>
            <person name="Theobald S."/>
            <person name="Frisvad J.C."/>
            <person name="Larsen T.O."/>
            <person name="Kjaerboelling I."/>
            <person name="Rothschild-Mancinelli K."/>
            <person name="Lyhne E.K."/>
            <person name="Kogle M.E."/>
            <person name="Barry K."/>
            <person name="Clum A."/>
            <person name="Na H."/>
            <person name="Ledsgaard L."/>
            <person name="Lin J."/>
            <person name="Lipzen A."/>
            <person name="Kuo A."/>
            <person name="Riley R."/>
            <person name="Mondo S."/>
            <person name="Labutti K."/>
            <person name="Haridas S."/>
            <person name="Pangalinan J."/>
            <person name="Salamov A.A."/>
            <person name="Simmons B.A."/>
            <person name="Magnuson J.K."/>
            <person name="Chen J."/>
            <person name="Drula E."/>
            <person name="Henrissat B."/>
            <person name="Wiebenga A."/>
            <person name="Lubbers R.J."/>
            <person name="Gomes A.C."/>
            <person name="Makela M.R."/>
            <person name="Stajich J."/>
            <person name="Grigoriev I.V."/>
            <person name="Mortensen U.H."/>
            <person name="De Vries R.P."/>
            <person name="Baker S.E."/>
            <person name="Andersen M.R."/>
        </authorList>
    </citation>
    <scope>NUCLEOTIDE SEQUENCE [LARGE SCALE GENOMIC DNA]</scope>
    <source>
        <strain evidence="1 2">CBS 209.92</strain>
    </source>
</reference>
<evidence type="ECO:0000313" key="1">
    <source>
        <dbReference type="EMBL" id="KAL2784139.1"/>
    </source>
</evidence>
<protein>
    <submittedName>
        <fullName evidence="1">Uncharacterized protein</fullName>
    </submittedName>
</protein>
<name>A0ABR4FLM3_9EURO</name>
<gene>
    <name evidence="1" type="ORF">BJX66DRAFT_95673</name>
</gene>
<accession>A0ABR4FLM3</accession>
<dbReference type="EMBL" id="JBFTWV010000192">
    <property type="protein sequence ID" value="KAL2784139.1"/>
    <property type="molecule type" value="Genomic_DNA"/>
</dbReference>